<gene>
    <name evidence="2" type="ORF">GGQ61_001872</name>
</gene>
<name>A0A839ZXB3_9CAUL</name>
<protein>
    <submittedName>
        <fullName evidence="2">Uncharacterized protein</fullName>
    </submittedName>
</protein>
<reference evidence="2 3" key="1">
    <citation type="submission" date="2020-08" db="EMBL/GenBank/DDBJ databases">
        <title>Genomic Encyclopedia of Type Strains, Phase IV (KMG-IV): sequencing the most valuable type-strain genomes for metagenomic binning, comparative biology and taxonomic classification.</title>
        <authorList>
            <person name="Goeker M."/>
        </authorList>
    </citation>
    <scope>NUCLEOTIDE SEQUENCE [LARGE SCALE GENOMIC DNA]</scope>
    <source>
        <strain evidence="2 3">DSM 21793</strain>
    </source>
</reference>
<comment type="caution">
    <text evidence="2">The sequence shown here is derived from an EMBL/GenBank/DDBJ whole genome shotgun (WGS) entry which is preliminary data.</text>
</comment>
<organism evidence="2 3">
    <name type="scientific">Phenylobacterium haematophilum</name>
    <dbReference type="NCBI Taxonomy" id="98513"/>
    <lineage>
        <taxon>Bacteria</taxon>
        <taxon>Pseudomonadati</taxon>
        <taxon>Pseudomonadota</taxon>
        <taxon>Alphaproteobacteria</taxon>
        <taxon>Caulobacterales</taxon>
        <taxon>Caulobacteraceae</taxon>
        <taxon>Phenylobacterium</taxon>
    </lineage>
</organism>
<dbReference type="AlphaFoldDB" id="A0A839ZXB3"/>
<dbReference type="RefSeq" id="WP_183771774.1">
    <property type="nucleotide sequence ID" value="NZ_JACIDK010000002.1"/>
</dbReference>
<keyword evidence="3" id="KW-1185">Reference proteome</keyword>
<proteinExistence type="predicted"/>
<accession>A0A839ZXB3</accession>
<sequence length="53" mass="5627">MSEQRHTPAEKDPHGHVGPATPAEDVSRGADPAVVPPNDKARIAEEASREEDA</sequence>
<feature type="compositionally biased region" description="Basic and acidic residues" evidence="1">
    <location>
        <begin position="1"/>
        <end position="15"/>
    </location>
</feature>
<evidence type="ECO:0000313" key="2">
    <source>
        <dbReference type="EMBL" id="MBB3891155.1"/>
    </source>
</evidence>
<dbReference type="EMBL" id="JACIDK010000002">
    <property type="protein sequence ID" value="MBB3891155.1"/>
    <property type="molecule type" value="Genomic_DNA"/>
</dbReference>
<evidence type="ECO:0000313" key="3">
    <source>
        <dbReference type="Proteomes" id="UP000530564"/>
    </source>
</evidence>
<dbReference type="Proteomes" id="UP000530564">
    <property type="component" value="Unassembled WGS sequence"/>
</dbReference>
<evidence type="ECO:0000256" key="1">
    <source>
        <dbReference type="SAM" id="MobiDB-lite"/>
    </source>
</evidence>
<feature type="region of interest" description="Disordered" evidence="1">
    <location>
        <begin position="1"/>
        <end position="53"/>
    </location>
</feature>